<dbReference type="GeneID" id="11971153"/>
<evidence type="ECO:0000256" key="5">
    <source>
        <dbReference type="ARBA" id="ARBA00022989"/>
    </source>
</evidence>
<comment type="subcellular location">
    <subcellularLocation>
        <location evidence="1">Cell membrane</location>
        <topology evidence="1">Multi-pass membrane protein</topology>
    </subcellularLocation>
</comment>
<feature type="transmembrane region" description="Helical" evidence="7">
    <location>
        <begin position="366"/>
        <end position="384"/>
    </location>
</feature>
<feature type="transmembrane region" description="Helical" evidence="7">
    <location>
        <begin position="311"/>
        <end position="333"/>
    </location>
</feature>
<feature type="transmembrane region" description="Helical" evidence="7">
    <location>
        <begin position="405"/>
        <end position="429"/>
    </location>
</feature>
<evidence type="ECO:0000256" key="1">
    <source>
        <dbReference type="ARBA" id="ARBA00004651"/>
    </source>
</evidence>
<evidence type="ECO:0000256" key="4">
    <source>
        <dbReference type="ARBA" id="ARBA00022692"/>
    </source>
</evidence>
<dbReference type="CDD" id="cd17321">
    <property type="entry name" value="MFS_MMR_MDR_like"/>
    <property type="match status" value="1"/>
</dbReference>
<dbReference type="InterPro" id="IPR036259">
    <property type="entry name" value="MFS_trans_sf"/>
</dbReference>
<dbReference type="InterPro" id="IPR020846">
    <property type="entry name" value="MFS_dom"/>
</dbReference>
<feature type="transmembrane region" description="Helical" evidence="7">
    <location>
        <begin position="146"/>
        <end position="167"/>
    </location>
</feature>
<dbReference type="eggNOG" id="arCOG00143">
    <property type="taxonomic scope" value="Archaea"/>
</dbReference>
<dbReference type="InterPro" id="IPR011701">
    <property type="entry name" value="MFS"/>
</dbReference>
<name>H8I5W7_METCZ</name>
<evidence type="ECO:0000256" key="7">
    <source>
        <dbReference type="SAM" id="Phobius"/>
    </source>
</evidence>
<evidence type="ECO:0000313" key="10">
    <source>
        <dbReference type="Proteomes" id="UP000005233"/>
    </source>
</evidence>
<dbReference type="Gene3D" id="1.20.1720.10">
    <property type="entry name" value="Multidrug resistance protein D"/>
    <property type="match status" value="1"/>
</dbReference>
<evidence type="ECO:0000313" key="9">
    <source>
        <dbReference type="EMBL" id="AFC99784.1"/>
    </source>
</evidence>
<dbReference type="KEGG" id="mez:Mtc_1028"/>
<evidence type="ECO:0000259" key="8">
    <source>
        <dbReference type="PROSITE" id="PS50850"/>
    </source>
</evidence>
<dbReference type="PANTHER" id="PTHR42718">
    <property type="entry name" value="MAJOR FACILITATOR SUPERFAMILY MULTIDRUG TRANSPORTER MFSC"/>
    <property type="match status" value="1"/>
</dbReference>
<dbReference type="Proteomes" id="UP000005233">
    <property type="component" value="Chromosome"/>
</dbReference>
<dbReference type="InterPro" id="IPR004638">
    <property type="entry name" value="EmrB-like"/>
</dbReference>
<feature type="transmembrane region" description="Helical" evidence="7">
    <location>
        <begin position="449"/>
        <end position="471"/>
    </location>
</feature>
<dbReference type="GO" id="GO:0022857">
    <property type="term" value="F:transmembrane transporter activity"/>
    <property type="evidence" value="ECO:0007669"/>
    <property type="project" value="InterPro"/>
</dbReference>
<keyword evidence="5 7" id="KW-1133">Transmembrane helix</keyword>
<dbReference type="STRING" id="1041930.Mtc_1028"/>
<feature type="transmembrane region" description="Helical" evidence="7">
    <location>
        <begin position="173"/>
        <end position="195"/>
    </location>
</feature>
<dbReference type="PROSITE" id="PS50850">
    <property type="entry name" value="MFS"/>
    <property type="match status" value="1"/>
</dbReference>
<dbReference type="AlphaFoldDB" id="H8I5W7"/>
<feature type="transmembrane region" description="Helical" evidence="7">
    <location>
        <begin position="340"/>
        <end position="360"/>
    </location>
</feature>
<gene>
    <name evidence="9" type="ordered locus">Mtc_1028</name>
</gene>
<dbReference type="PANTHER" id="PTHR42718:SF46">
    <property type="entry name" value="BLR6921 PROTEIN"/>
    <property type="match status" value="1"/>
</dbReference>
<feature type="transmembrane region" description="Helical" evidence="7">
    <location>
        <begin position="239"/>
        <end position="256"/>
    </location>
</feature>
<evidence type="ECO:0000256" key="3">
    <source>
        <dbReference type="ARBA" id="ARBA00022475"/>
    </source>
</evidence>
<dbReference type="Pfam" id="PF07690">
    <property type="entry name" value="MFS_1"/>
    <property type="match status" value="1"/>
</dbReference>
<sequence length="491" mass="52690">MAEMQAKATTELPEYRNRYIILCIALSAVFMGVLDTNVVNIALPQITRNFGVDMAQSQWVVTSYLLVNTSLLLIFGRLSEYTGKVRLFFAGIVIFTVSSLACGLSVGIYQLIFFRIIQGLGASIVYSINTAMLVQAFPRNERGRALGFIGTIVAIGSIAGPILGGLITDSLGWQYIFFINVPVGAVLVAAALKYLRLSETPTKIKGMDWSGAAALILTMSSLMLLLGSLADCNGITLEMWVYAAIFLASIAAFVYAEGQHPNPIIDLSAFKVKAFTFANMSTMISFTAFSMFIISMPFFLEISLGYTASQVGQMLLAIPLITAVVSPMSGWLYDKFQSTYHSSLGMLIMAGGMFLISVAASTLSPIFLLACFAIFGFGNALFTSPNNTEVMSALPLNKSGTASSMLATIRNFGNSVGISLASVILYLQLRQHGFSGQVISASPGLMQQAVQAVLIIGGVLCLCGVCTSLIVGRQKSRQNKRQQASKSINGF</sequence>
<dbReference type="EMBL" id="CP003243">
    <property type="protein sequence ID" value="AFC99784.1"/>
    <property type="molecule type" value="Genomic_DNA"/>
</dbReference>
<feature type="domain" description="Major facilitator superfamily (MFS) profile" evidence="8">
    <location>
        <begin position="21"/>
        <end position="475"/>
    </location>
</feature>
<dbReference type="OrthoDB" id="117970at2157"/>
<feature type="transmembrane region" description="Helical" evidence="7">
    <location>
        <begin position="112"/>
        <end position="134"/>
    </location>
</feature>
<feature type="transmembrane region" description="Helical" evidence="7">
    <location>
        <begin position="87"/>
        <end position="106"/>
    </location>
</feature>
<dbReference type="Gene3D" id="1.20.1250.20">
    <property type="entry name" value="MFS general substrate transporter like domains"/>
    <property type="match status" value="1"/>
</dbReference>
<organism evidence="9 10">
    <name type="scientific">Methanocella conradii (strain DSM 24694 / JCM 17849 / CGMCC 1.5162 / HZ254)</name>
    <dbReference type="NCBI Taxonomy" id="1041930"/>
    <lineage>
        <taxon>Archaea</taxon>
        <taxon>Methanobacteriati</taxon>
        <taxon>Methanobacteriota</taxon>
        <taxon>Stenosarchaea group</taxon>
        <taxon>Methanomicrobia</taxon>
        <taxon>Methanocellales</taxon>
        <taxon>Methanocellaceae</taxon>
        <taxon>Methanocella</taxon>
    </lineage>
</organism>
<dbReference type="SUPFAM" id="SSF103473">
    <property type="entry name" value="MFS general substrate transporter"/>
    <property type="match status" value="1"/>
</dbReference>
<protein>
    <submittedName>
        <fullName evidence="9">Drug resistance transporter, EmrB/QacA subfamily</fullName>
    </submittedName>
</protein>
<keyword evidence="4 7" id="KW-0812">Transmembrane</keyword>
<accession>H8I5W7</accession>
<reference evidence="9 10" key="1">
    <citation type="journal article" date="2012" name="J. Bacteriol.">
        <title>Complete genome sequence of a thermophilic methanogen, Methanocella conradii HZ254, isolated from Chinese rice field soil.</title>
        <authorList>
            <person name="Lu Z."/>
            <person name="Lu Y."/>
        </authorList>
    </citation>
    <scope>NUCLEOTIDE SEQUENCE [LARGE SCALE GENOMIC DNA]</scope>
    <source>
        <strain evidence="10">DSM 24694 / JCM 17849 / CGMCC 1.5162 / HZ254</strain>
    </source>
</reference>
<feature type="transmembrane region" description="Helical" evidence="7">
    <location>
        <begin position="55"/>
        <end position="75"/>
    </location>
</feature>
<dbReference type="RefSeq" id="WP_014405622.1">
    <property type="nucleotide sequence ID" value="NC_017034.1"/>
</dbReference>
<feature type="transmembrane region" description="Helical" evidence="7">
    <location>
        <begin position="20"/>
        <end position="43"/>
    </location>
</feature>
<proteinExistence type="predicted"/>
<dbReference type="NCBIfam" id="TIGR00711">
    <property type="entry name" value="efflux_EmrB"/>
    <property type="match status" value="1"/>
</dbReference>
<feature type="transmembrane region" description="Helical" evidence="7">
    <location>
        <begin position="277"/>
        <end position="299"/>
    </location>
</feature>
<dbReference type="GO" id="GO:0005886">
    <property type="term" value="C:plasma membrane"/>
    <property type="evidence" value="ECO:0007669"/>
    <property type="project" value="UniProtKB-SubCell"/>
</dbReference>
<evidence type="ECO:0000256" key="6">
    <source>
        <dbReference type="ARBA" id="ARBA00023136"/>
    </source>
</evidence>
<dbReference type="PRINTS" id="PR01036">
    <property type="entry name" value="TCRTETB"/>
</dbReference>
<keyword evidence="6 7" id="KW-0472">Membrane</keyword>
<keyword evidence="2" id="KW-0813">Transport</keyword>
<evidence type="ECO:0000256" key="2">
    <source>
        <dbReference type="ARBA" id="ARBA00022448"/>
    </source>
</evidence>
<keyword evidence="10" id="KW-1185">Reference proteome</keyword>
<keyword evidence="3" id="KW-1003">Cell membrane</keyword>
<feature type="transmembrane region" description="Helical" evidence="7">
    <location>
        <begin position="207"/>
        <end position="227"/>
    </location>
</feature>
<dbReference type="HOGENOM" id="CLU_000960_28_3_2"/>